<accession>A0A6P6BIZ4</accession>
<feature type="region of interest" description="Disordered" evidence="1">
    <location>
        <begin position="129"/>
        <end position="173"/>
    </location>
</feature>
<dbReference type="OrthoDB" id="10020333at2759"/>
<gene>
    <name evidence="3" type="primary">LOC111318491</name>
</gene>
<evidence type="ECO:0000313" key="3">
    <source>
        <dbReference type="RefSeq" id="XP_022777092.1"/>
    </source>
</evidence>
<dbReference type="AlphaFoldDB" id="A0A6P6BIZ4"/>
<proteinExistence type="predicted"/>
<reference evidence="3" key="1">
    <citation type="submission" date="2025-08" db="UniProtKB">
        <authorList>
            <consortium name="RefSeq"/>
        </authorList>
    </citation>
    <scope>IDENTIFICATION</scope>
    <source>
        <tissue evidence="3">Fruit stalk</tissue>
    </source>
</reference>
<evidence type="ECO:0000256" key="1">
    <source>
        <dbReference type="SAM" id="MobiDB-lite"/>
    </source>
</evidence>
<organism evidence="2 3">
    <name type="scientific">Durio zibethinus</name>
    <name type="common">Durian</name>
    <dbReference type="NCBI Taxonomy" id="66656"/>
    <lineage>
        <taxon>Eukaryota</taxon>
        <taxon>Viridiplantae</taxon>
        <taxon>Streptophyta</taxon>
        <taxon>Embryophyta</taxon>
        <taxon>Tracheophyta</taxon>
        <taxon>Spermatophyta</taxon>
        <taxon>Magnoliopsida</taxon>
        <taxon>eudicotyledons</taxon>
        <taxon>Gunneridae</taxon>
        <taxon>Pentapetalae</taxon>
        <taxon>rosids</taxon>
        <taxon>malvids</taxon>
        <taxon>Malvales</taxon>
        <taxon>Malvaceae</taxon>
        <taxon>Helicteroideae</taxon>
        <taxon>Durio</taxon>
    </lineage>
</organism>
<dbReference type="GeneID" id="111318491"/>
<keyword evidence="2" id="KW-1185">Reference proteome</keyword>
<dbReference type="Proteomes" id="UP000515121">
    <property type="component" value="Unplaced"/>
</dbReference>
<dbReference type="KEGG" id="dzi:111318491"/>
<sequence length="173" mass="19170">MCLNWLSCFRIRLTLEPKNMRKTTSQRNADNNLSIWNKINSQGADGSGIISTKNVSTRTPSAERLREPFPCQGRKELTSLVQEAMQSPNHGLSYVPPPLRKRVAPPPGKIDRQDLHPIPMPLSSTSFAISGAGFTKNKGDGKHKREGPCAGTKGFQSPERSEKLFQKKTINSL</sequence>
<protein>
    <submittedName>
        <fullName evidence="3">Uncharacterized protein LOC111318491</fullName>
    </submittedName>
</protein>
<dbReference type="RefSeq" id="XP_022777092.1">
    <property type="nucleotide sequence ID" value="XM_022921357.1"/>
</dbReference>
<evidence type="ECO:0000313" key="2">
    <source>
        <dbReference type="Proteomes" id="UP000515121"/>
    </source>
</evidence>
<name>A0A6P6BIZ4_DURZI</name>